<accession>A0AAC9RMJ0</accession>
<proteinExistence type="predicted"/>
<dbReference type="AlphaFoldDB" id="A0AAC9RMJ0"/>
<evidence type="ECO:0000313" key="1">
    <source>
        <dbReference type="EMBL" id="ARE87728.1"/>
    </source>
</evidence>
<protein>
    <submittedName>
        <fullName evidence="1">Uncharacterized protein</fullName>
    </submittedName>
</protein>
<dbReference type="Proteomes" id="UP000192478">
    <property type="component" value="Chromosome"/>
</dbReference>
<sequence length="72" mass="8436">MLWMRGEDMEDRAKNINQIEKSIFRAATGYEYEESEIKANKRGNTTEIKKVKKYKQPDVKAAIAYLNIFCSE</sequence>
<gene>
    <name evidence="1" type="ORF">CLFO_21280</name>
</gene>
<organism evidence="1 2">
    <name type="scientific">Clostridium formicaceticum</name>
    <dbReference type="NCBI Taxonomy" id="1497"/>
    <lineage>
        <taxon>Bacteria</taxon>
        <taxon>Bacillati</taxon>
        <taxon>Bacillota</taxon>
        <taxon>Clostridia</taxon>
        <taxon>Eubacteriales</taxon>
        <taxon>Clostridiaceae</taxon>
        <taxon>Clostridium</taxon>
    </lineage>
</organism>
<evidence type="ECO:0000313" key="2">
    <source>
        <dbReference type="Proteomes" id="UP000192478"/>
    </source>
</evidence>
<name>A0AAC9RMJ0_9CLOT</name>
<reference evidence="1 2" key="1">
    <citation type="submission" date="2017-03" db="EMBL/GenBank/DDBJ databases">
        <title>Complete sequence of Clostridium formicaceticum DSM 92.</title>
        <authorList>
            <person name="Poehlein A."/>
            <person name="Karl M."/>
            <person name="Bengelsdorf F.R."/>
            <person name="Duerre P."/>
            <person name="Daniel R."/>
        </authorList>
    </citation>
    <scope>NUCLEOTIDE SEQUENCE [LARGE SCALE GENOMIC DNA]</scope>
    <source>
        <strain evidence="1 2">DSM 92</strain>
    </source>
</reference>
<dbReference type="EMBL" id="CP020559">
    <property type="protein sequence ID" value="ARE87728.1"/>
    <property type="molecule type" value="Genomic_DNA"/>
</dbReference>